<dbReference type="Pfam" id="PF06542">
    <property type="entry name" value="PHA-1"/>
    <property type="match status" value="1"/>
</dbReference>
<accession>A0A0K3AVC3</accession>
<dbReference type="InterPro" id="IPR009497">
    <property type="entry name" value="Regulator_protein_PHA-1"/>
</dbReference>
<dbReference type="InParanoid" id="A0A0K3AVC3"/>
<reference evidence="1 2" key="1">
    <citation type="journal article" date="1998" name="Science">
        <title>Genome sequence of the nematode C. elegans: a platform for investigating biology.</title>
        <authorList>
            <consortium name="The C. elegans sequencing consortium"/>
            <person name="Sulson J.E."/>
            <person name="Waterston R."/>
        </authorList>
    </citation>
    <scope>NUCLEOTIDE SEQUENCE [LARGE SCALE GENOMIC DNA]</scope>
    <source>
        <strain evidence="1 2">Bristol N2</strain>
    </source>
</reference>
<evidence type="ECO:0000313" key="3">
    <source>
        <dbReference type="WormBase" id="C05E4.15a"/>
    </source>
</evidence>
<dbReference type="Reactome" id="R-CEL-9037629">
    <property type="pathway name" value="Lewis blood group biosynthesis"/>
</dbReference>
<protein>
    <submittedName>
        <fullName evidence="1">F-box domain-containing protein</fullName>
    </submittedName>
</protein>
<name>A0A0K3AVC3_CAEEL</name>
<dbReference type="KEGG" id="cel:CELE_C05E4.15"/>
<dbReference type="CTD" id="13211494"/>
<dbReference type="ExpressionAtlas" id="A0A0K3AVC3">
    <property type="expression patterns" value="baseline and differential"/>
</dbReference>
<organism evidence="1 2">
    <name type="scientific">Caenorhabditis elegans</name>
    <dbReference type="NCBI Taxonomy" id="6239"/>
    <lineage>
        <taxon>Eukaryota</taxon>
        <taxon>Metazoa</taxon>
        <taxon>Ecdysozoa</taxon>
        <taxon>Nematoda</taxon>
        <taxon>Chromadorea</taxon>
        <taxon>Rhabditida</taxon>
        <taxon>Rhabditina</taxon>
        <taxon>Rhabditomorpha</taxon>
        <taxon>Rhabditoidea</taxon>
        <taxon>Rhabditidae</taxon>
        <taxon>Peloderinae</taxon>
        <taxon>Caenorhabditis</taxon>
    </lineage>
</organism>
<dbReference type="EMBL" id="BX284605">
    <property type="protein sequence ID" value="CTQ86747.1"/>
    <property type="molecule type" value="Genomic_DNA"/>
</dbReference>
<dbReference type="PaxDb" id="6239-C05E4.15"/>
<proteinExistence type="predicted"/>
<dbReference type="GeneID" id="13211494"/>
<dbReference type="AGR" id="WB:WBGene00206359"/>
<evidence type="ECO:0000313" key="1">
    <source>
        <dbReference type="EMBL" id="CTQ86747.1"/>
    </source>
</evidence>
<dbReference type="RefSeq" id="NP_001300048.1">
    <property type="nucleotide sequence ID" value="NM_001313119.3"/>
</dbReference>
<dbReference type="Reactome" id="R-CEL-975578">
    <property type="pathway name" value="Reactions specific to the complex N-glycan synthesis pathway"/>
</dbReference>
<sequence>MSKSSISDEFRNCKAITVVFGNDYLLNTIVENLSQDLSVMSKYRLVNQSFNNAIIHKIKKMHREVVIRKDFNCKAENTINFGSERRKDYDCKSCSIFLNCQRVTSNKISKLFRFLKSVVDIKIQRLVLIPCQVNRMCLDDKILHDLVLKELIGPNYNHLEDYMVMYDICRQGCDMCFRISENCLRYGPLQSLVLKRNKHYESLEIRDESLYCYVEMYLHKNFHKYTAANISKTILLRLFRLYANTITCDCLSLILSRGFESAAHSFPKALVEIIVSRWKIETLKLEFSFGDKPSYSLVPAEYRYFSVIKLSEPLDSHTSAIRMFGVFKVDFSSL</sequence>
<dbReference type="WormBase" id="C05E4.15a">
    <property type="protein sequence ID" value="CE50861"/>
    <property type="gene ID" value="WBGene00206359"/>
</dbReference>
<dbReference type="AlphaFoldDB" id="A0A0K3AVC3"/>
<dbReference type="GO" id="GO:0046920">
    <property type="term" value="F:alpha-(1-&gt;3)-fucosyltransferase activity"/>
    <property type="evidence" value="ECO:0000318"/>
    <property type="project" value="GO_Central"/>
</dbReference>
<dbReference type="OrthoDB" id="5906500at2759"/>
<dbReference type="Proteomes" id="UP000001940">
    <property type="component" value="Chromosome V"/>
</dbReference>
<gene>
    <name evidence="1 3" type="ORF">C05E4.15</name>
    <name evidence="1" type="ORF">CELE_C05E4.15</name>
</gene>
<dbReference type="FunCoup" id="A0A0K3AVC3">
    <property type="interactions" value="173"/>
</dbReference>
<keyword evidence="2" id="KW-1185">Reference proteome</keyword>
<evidence type="ECO:0000313" key="2">
    <source>
        <dbReference type="Proteomes" id="UP000001940"/>
    </source>
</evidence>
<dbReference type="Bgee" id="WBGene00206359">
    <property type="expression patterns" value="Expressed in embryo and 2 other cell types or tissues"/>
</dbReference>